<dbReference type="EMBL" id="FN649735">
    <property type="protein sequence ID" value="CBN75267.1"/>
    <property type="molecule type" value="Genomic_DNA"/>
</dbReference>
<evidence type="ECO:0000256" key="9">
    <source>
        <dbReference type="ARBA" id="ARBA00023180"/>
    </source>
</evidence>
<keyword evidence="7" id="KW-1133">Transmembrane helix</keyword>
<dbReference type="GO" id="GO:0016020">
    <property type="term" value="C:membrane"/>
    <property type="evidence" value="ECO:0007669"/>
    <property type="project" value="UniProtKB-SubCell"/>
</dbReference>
<proteinExistence type="inferred from homology"/>
<comment type="subcellular location">
    <subcellularLocation>
        <location evidence="1">Membrane</location>
        <topology evidence="1">Single-pass type II membrane protein</topology>
    </subcellularLocation>
</comment>
<evidence type="ECO:0000256" key="5">
    <source>
        <dbReference type="ARBA" id="ARBA00022692"/>
    </source>
</evidence>
<keyword evidence="5" id="KW-0812">Transmembrane</keyword>
<name>D8LSR7_ECTSI</name>
<evidence type="ECO:0000256" key="1">
    <source>
        <dbReference type="ARBA" id="ARBA00004606"/>
    </source>
</evidence>
<keyword evidence="6" id="KW-0735">Signal-anchor</keyword>
<dbReference type="Pfam" id="PF02485">
    <property type="entry name" value="Branch"/>
    <property type="match status" value="1"/>
</dbReference>
<evidence type="ECO:0000256" key="8">
    <source>
        <dbReference type="ARBA" id="ARBA00023136"/>
    </source>
</evidence>
<dbReference type="PANTHER" id="PTHR19297">
    <property type="entry name" value="GLYCOSYLTRANSFERASE 14 FAMILY MEMBER"/>
    <property type="match status" value="1"/>
</dbReference>
<evidence type="ECO:0000256" key="3">
    <source>
        <dbReference type="ARBA" id="ARBA00022676"/>
    </source>
</evidence>
<keyword evidence="3" id="KW-0328">Glycosyltransferase</keyword>
<keyword evidence="11" id="KW-0732">Signal</keyword>
<evidence type="ECO:0000256" key="6">
    <source>
        <dbReference type="ARBA" id="ARBA00022968"/>
    </source>
</evidence>
<evidence type="ECO:0000256" key="10">
    <source>
        <dbReference type="ARBA" id="ARBA00038150"/>
    </source>
</evidence>
<protein>
    <recommendedName>
        <fullName evidence="14">Protein xylosyltransferase</fullName>
    </recommendedName>
</protein>
<gene>
    <name evidence="12" type="ORF">Esi_0076_0071</name>
</gene>
<evidence type="ECO:0000256" key="4">
    <source>
        <dbReference type="ARBA" id="ARBA00022679"/>
    </source>
</evidence>
<dbReference type="STRING" id="2880.D8LSR7"/>
<reference evidence="12 13" key="1">
    <citation type="journal article" date="2010" name="Nature">
        <title>The Ectocarpus genome and the independent evolution of multicellularity in brown algae.</title>
        <authorList>
            <person name="Cock J.M."/>
            <person name="Sterck L."/>
            <person name="Rouze P."/>
            <person name="Scornet D."/>
            <person name="Allen A.E."/>
            <person name="Amoutzias G."/>
            <person name="Anthouard V."/>
            <person name="Artiguenave F."/>
            <person name="Aury J.M."/>
            <person name="Badger J.H."/>
            <person name="Beszteri B."/>
            <person name="Billiau K."/>
            <person name="Bonnet E."/>
            <person name="Bothwell J.H."/>
            <person name="Bowler C."/>
            <person name="Boyen C."/>
            <person name="Brownlee C."/>
            <person name="Carrano C.J."/>
            <person name="Charrier B."/>
            <person name="Cho G.Y."/>
            <person name="Coelho S.M."/>
            <person name="Collen J."/>
            <person name="Corre E."/>
            <person name="Da Silva C."/>
            <person name="Delage L."/>
            <person name="Delaroque N."/>
            <person name="Dittami S.M."/>
            <person name="Doulbeau S."/>
            <person name="Elias M."/>
            <person name="Farnham G."/>
            <person name="Gachon C.M."/>
            <person name="Gschloessl B."/>
            <person name="Heesch S."/>
            <person name="Jabbari K."/>
            <person name="Jubin C."/>
            <person name="Kawai H."/>
            <person name="Kimura K."/>
            <person name="Kloareg B."/>
            <person name="Kupper F.C."/>
            <person name="Lang D."/>
            <person name="Le Bail A."/>
            <person name="Leblanc C."/>
            <person name="Lerouge P."/>
            <person name="Lohr M."/>
            <person name="Lopez P.J."/>
            <person name="Martens C."/>
            <person name="Maumus F."/>
            <person name="Michel G."/>
            <person name="Miranda-Saavedra D."/>
            <person name="Morales J."/>
            <person name="Moreau H."/>
            <person name="Motomura T."/>
            <person name="Nagasato C."/>
            <person name="Napoli C.A."/>
            <person name="Nelson D.R."/>
            <person name="Nyvall-Collen P."/>
            <person name="Peters A.F."/>
            <person name="Pommier C."/>
            <person name="Potin P."/>
            <person name="Poulain J."/>
            <person name="Quesneville H."/>
            <person name="Read B."/>
            <person name="Rensing S.A."/>
            <person name="Ritter A."/>
            <person name="Rousvoal S."/>
            <person name="Samanta M."/>
            <person name="Samson G."/>
            <person name="Schroeder D.C."/>
            <person name="Segurens B."/>
            <person name="Strittmatter M."/>
            <person name="Tonon T."/>
            <person name="Tregear J.W."/>
            <person name="Valentin K."/>
            <person name="von Dassow P."/>
            <person name="Yamagishi T."/>
            <person name="Van de Peer Y."/>
            <person name="Wincker P."/>
        </authorList>
    </citation>
    <scope>NUCLEOTIDE SEQUENCE [LARGE SCALE GENOMIC DNA]</scope>
    <source>
        <strain evidence="13">Ec32 / CCAP1310/4</strain>
    </source>
</reference>
<evidence type="ECO:0000313" key="12">
    <source>
        <dbReference type="EMBL" id="CBN75267.1"/>
    </source>
</evidence>
<keyword evidence="9" id="KW-0325">Glycoprotein</keyword>
<dbReference type="EMBL" id="FN648992">
    <property type="protein sequence ID" value="CBN75267.1"/>
    <property type="molecule type" value="Genomic_DNA"/>
</dbReference>
<dbReference type="OrthoDB" id="205175at2759"/>
<keyword evidence="8" id="KW-0472">Membrane</keyword>
<feature type="signal peptide" evidence="11">
    <location>
        <begin position="1"/>
        <end position="22"/>
    </location>
</feature>
<dbReference type="PANTHER" id="PTHR19297:SF191">
    <property type="entry name" value="PROTEIN XYLOSYLTRANSFERASE"/>
    <property type="match status" value="1"/>
</dbReference>
<keyword evidence="13" id="KW-1185">Reference proteome</keyword>
<sequence>MAAYLFVCLGLLWCGLQIPALAKGRGGRAATAAVAFGEGAERRQLAATPRAGDGGVNRSGDVGPRLAYGIMVYQRKGYSPQTTLDQFGRMLKALYDEENTYVIHVDIKSDKALLDAISHHIKDLPNVYEEDYPSASQAEMRRWLKDQKDGTNFIKCWPIEGHDFFGQMERHEQRVQDVNVDDFMGGVKEYRTMSGNTGSQERPKTDYKFFKSLQQTMLSRQLTEYAIHSSEARRLLLYMATSKAPDELYFPTLTQLDERYSSMATCNDTRHFSYWIRPGGSWHPEYLTLDHFPLVHNATEFYIRKVEDARGSKPLLDTLDILRAGHPLDATLPILKAWLNRKGEDGVSLGAEGGPIMPFPEDGTVDEAMAELYRRQSEYAESRRCMFLAGIARRSRKRAEAGAAAAAISRGQPGLKDSGKSKTSVQILYKYRKL</sequence>
<feature type="chain" id="PRO_5003117525" description="Protein xylosyltransferase" evidence="11">
    <location>
        <begin position="23"/>
        <end position="434"/>
    </location>
</feature>
<evidence type="ECO:0000256" key="11">
    <source>
        <dbReference type="SAM" id="SignalP"/>
    </source>
</evidence>
<comment type="similarity">
    <text evidence="10">Belongs to the glycosyltransferase 14 family.</text>
</comment>
<comment type="pathway">
    <text evidence="2">Protein modification; protein glycosylation.</text>
</comment>
<evidence type="ECO:0000256" key="2">
    <source>
        <dbReference type="ARBA" id="ARBA00004922"/>
    </source>
</evidence>
<evidence type="ECO:0000313" key="13">
    <source>
        <dbReference type="Proteomes" id="UP000002630"/>
    </source>
</evidence>
<keyword evidence="4" id="KW-0808">Transferase</keyword>
<dbReference type="InterPro" id="IPR003406">
    <property type="entry name" value="Glyco_trans_14"/>
</dbReference>
<organism evidence="12 13">
    <name type="scientific">Ectocarpus siliculosus</name>
    <name type="common">Brown alga</name>
    <name type="synonym">Conferva siliculosa</name>
    <dbReference type="NCBI Taxonomy" id="2880"/>
    <lineage>
        <taxon>Eukaryota</taxon>
        <taxon>Sar</taxon>
        <taxon>Stramenopiles</taxon>
        <taxon>Ochrophyta</taxon>
        <taxon>PX clade</taxon>
        <taxon>Phaeophyceae</taxon>
        <taxon>Ectocarpales</taxon>
        <taxon>Ectocarpaceae</taxon>
        <taxon>Ectocarpus</taxon>
    </lineage>
</organism>
<dbReference type="InParanoid" id="D8LSR7"/>
<dbReference type="AlphaFoldDB" id="D8LSR7"/>
<dbReference type="Proteomes" id="UP000002630">
    <property type="component" value="Linkage Group LG10"/>
</dbReference>
<evidence type="ECO:0000256" key="7">
    <source>
        <dbReference type="ARBA" id="ARBA00022989"/>
    </source>
</evidence>
<dbReference type="GO" id="GO:0008375">
    <property type="term" value="F:acetylglucosaminyltransferase activity"/>
    <property type="evidence" value="ECO:0007669"/>
    <property type="project" value="TreeGrafter"/>
</dbReference>
<evidence type="ECO:0008006" key="14">
    <source>
        <dbReference type="Google" id="ProtNLM"/>
    </source>
</evidence>
<accession>D8LSR7</accession>